<dbReference type="AlphaFoldDB" id="A0ABD0LYQ3"/>
<keyword evidence="2" id="KW-1185">Reference proteome</keyword>
<evidence type="ECO:0000313" key="1">
    <source>
        <dbReference type="EMBL" id="KAK7504740.1"/>
    </source>
</evidence>
<proteinExistence type="predicted"/>
<protein>
    <submittedName>
        <fullName evidence="1">Uncharacterized protein</fullName>
    </submittedName>
</protein>
<sequence length="150" mass="16609">MCVTDDARARSWWGGELGRRGWGMWGVERGMKIYEKEGKEAGRGQMLGCMKTASPRPQVSDFPARRIQQGQVELKSKSPTTSLNVASCRLHLDRKPSGRETSEKLPVLLLHRLPKPLTYTRKPTRASVSLSLTSINLSLSASLSLPFLGS</sequence>
<name>A0ABD0LYQ3_9CAEN</name>
<evidence type="ECO:0000313" key="2">
    <source>
        <dbReference type="Proteomes" id="UP001519460"/>
    </source>
</evidence>
<dbReference type="Proteomes" id="UP001519460">
    <property type="component" value="Unassembled WGS sequence"/>
</dbReference>
<comment type="caution">
    <text evidence="1">The sequence shown here is derived from an EMBL/GenBank/DDBJ whole genome shotgun (WGS) entry which is preliminary data.</text>
</comment>
<dbReference type="EMBL" id="JACVVK020000013">
    <property type="protein sequence ID" value="KAK7504740.1"/>
    <property type="molecule type" value="Genomic_DNA"/>
</dbReference>
<accession>A0ABD0LYQ3</accession>
<gene>
    <name evidence="1" type="ORF">BaRGS_00003768</name>
</gene>
<reference evidence="1 2" key="1">
    <citation type="journal article" date="2023" name="Sci. Data">
        <title>Genome assembly of the Korean intertidal mud-creeper Batillaria attramentaria.</title>
        <authorList>
            <person name="Patra A.K."/>
            <person name="Ho P.T."/>
            <person name="Jun S."/>
            <person name="Lee S.J."/>
            <person name="Kim Y."/>
            <person name="Won Y.J."/>
        </authorList>
    </citation>
    <scope>NUCLEOTIDE SEQUENCE [LARGE SCALE GENOMIC DNA]</scope>
    <source>
        <strain evidence="1">Wonlab-2016</strain>
    </source>
</reference>
<organism evidence="1 2">
    <name type="scientific">Batillaria attramentaria</name>
    <dbReference type="NCBI Taxonomy" id="370345"/>
    <lineage>
        <taxon>Eukaryota</taxon>
        <taxon>Metazoa</taxon>
        <taxon>Spiralia</taxon>
        <taxon>Lophotrochozoa</taxon>
        <taxon>Mollusca</taxon>
        <taxon>Gastropoda</taxon>
        <taxon>Caenogastropoda</taxon>
        <taxon>Sorbeoconcha</taxon>
        <taxon>Cerithioidea</taxon>
        <taxon>Batillariidae</taxon>
        <taxon>Batillaria</taxon>
    </lineage>
</organism>